<name>A0A6H5GVQ3_9HEMI</name>
<evidence type="ECO:0000313" key="1">
    <source>
        <dbReference type="EMBL" id="CAB0008077.1"/>
    </source>
</evidence>
<dbReference type="OrthoDB" id="5835829at2759"/>
<dbReference type="Proteomes" id="UP000479000">
    <property type="component" value="Unassembled WGS sequence"/>
</dbReference>
<dbReference type="AlphaFoldDB" id="A0A6H5GVQ3"/>
<reference evidence="1 2" key="1">
    <citation type="submission" date="2020-02" db="EMBL/GenBank/DDBJ databases">
        <authorList>
            <person name="Ferguson B K."/>
        </authorList>
    </citation>
    <scope>NUCLEOTIDE SEQUENCE [LARGE SCALE GENOMIC DNA]</scope>
</reference>
<evidence type="ECO:0000313" key="2">
    <source>
        <dbReference type="Proteomes" id="UP000479000"/>
    </source>
</evidence>
<proteinExistence type="predicted"/>
<gene>
    <name evidence="1" type="ORF">NTEN_LOCUS13323</name>
</gene>
<sequence length="64" mass="7507">MPDRTYFQVFDGLEDYESMLTSRPIREFLVKNSSYDLVIVELFNTDMFLPIVHRFGAPYIAISP</sequence>
<feature type="non-terminal residue" evidence="1">
    <location>
        <position position="64"/>
    </location>
</feature>
<dbReference type="EMBL" id="CADCXU010020106">
    <property type="protein sequence ID" value="CAB0008077.1"/>
    <property type="molecule type" value="Genomic_DNA"/>
</dbReference>
<protein>
    <submittedName>
        <fullName evidence="1">Uncharacterized protein</fullName>
    </submittedName>
</protein>
<accession>A0A6H5GVQ3</accession>
<organism evidence="1 2">
    <name type="scientific">Nesidiocoris tenuis</name>
    <dbReference type="NCBI Taxonomy" id="355587"/>
    <lineage>
        <taxon>Eukaryota</taxon>
        <taxon>Metazoa</taxon>
        <taxon>Ecdysozoa</taxon>
        <taxon>Arthropoda</taxon>
        <taxon>Hexapoda</taxon>
        <taxon>Insecta</taxon>
        <taxon>Pterygota</taxon>
        <taxon>Neoptera</taxon>
        <taxon>Paraneoptera</taxon>
        <taxon>Hemiptera</taxon>
        <taxon>Heteroptera</taxon>
        <taxon>Panheteroptera</taxon>
        <taxon>Cimicomorpha</taxon>
        <taxon>Miridae</taxon>
        <taxon>Dicyphina</taxon>
        <taxon>Nesidiocoris</taxon>
    </lineage>
</organism>
<keyword evidence="2" id="KW-1185">Reference proteome</keyword>